<keyword evidence="3" id="KW-0677">Repeat</keyword>
<dbReference type="InterPro" id="IPR001507">
    <property type="entry name" value="ZP_dom"/>
</dbReference>
<dbReference type="PROSITE" id="PS00010">
    <property type="entry name" value="ASX_HYDROXYL"/>
    <property type="match status" value="1"/>
</dbReference>
<dbReference type="InterPro" id="IPR055356">
    <property type="entry name" value="ZP-N"/>
</dbReference>
<dbReference type="HOGENOM" id="CLU_832980_0_0_1"/>
<keyword evidence="2" id="KW-0732">Signal</keyword>
<keyword evidence="4" id="KW-1015">Disulfide bond</keyword>
<reference evidence="8" key="1">
    <citation type="submission" date="2025-08" db="UniProtKB">
        <authorList>
            <consortium name="Ensembl"/>
        </authorList>
    </citation>
    <scope>IDENTIFICATION</scope>
</reference>
<evidence type="ECO:0000256" key="4">
    <source>
        <dbReference type="ARBA" id="ARBA00023157"/>
    </source>
</evidence>
<protein>
    <recommendedName>
        <fullName evidence="9">EGF-like domain-containing protein</fullName>
    </recommendedName>
</protein>
<dbReference type="FunFam" id="2.10.25.10:FF:000038">
    <property type="entry name" value="Fibrillin 2"/>
    <property type="match status" value="1"/>
</dbReference>
<dbReference type="STRING" id="7757.ENSPMAP00000004149"/>
<dbReference type="PROSITE" id="PS51034">
    <property type="entry name" value="ZP_2"/>
    <property type="match status" value="1"/>
</dbReference>
<evidence type="ECO:0000313" key="8">
    <source>
        <dbReference type="Ensembl" id="ENSPMAP00000004149.1"/>
    </source>
</evidence>
<evidence type="ECO:0008006" key="9">
    <source>
        <dbReference type="Google" id="ProtNLM"/>
    </source>
</evidence>
<dbReference type="InterPro" id="IPR055355">
    <property type="entry name" value="ZP-C"/>
</dbReference>
<accession>S4RG17</accession>
<dbReference type="SUPFAM" id="SSF57196">
    <property type="entry name" value="EGF/Laminin"/>
    <property type="match status" value="1"/>
</dbReference>
<evidence type="ECO:0000256" key="5">
    <source>
        <dbReference type="PROSITE-ProRule" id="PRU00076"/>
    </source>
</evidence>
<keyword evidence="1 5" id="KW-0245">EGF-like domain</keyword>
<sequence length="334" mass="35168">DTNECANSTLNDCAENATCANTQGSYNCTCNAGFTDPSSVVAGRTCLGECHPSQSHSPRDDRWKDTRRGSIRNVSSTAAPHPPSTLPTAYPASAMTVTCDGSYLYVRMPKAKLALSGVQPADVYLGLRSCGAQQGATSDSLEFKSGWSDCGTKVNSVSGATAPSKTLLTNTLKSGVFAGEPSLLSITVFCALSNNVNASMGFPASGGFVINDTVYGTGWYSVSLQMWQNNSSLSTAPVLGTNDKLVLKVNIASANAHITAVMQTCWATPGPSQTDAQRMELITNKCATTNTDLKIIESGTSTAASFELTLYKYVTYAMTYIHCSIGICLTTAQN</sequence>
<dbReference type="Pfam" id="PF00100">
    <property type="entry name" value="Zona_pellucida"/>
    <property type="match status" value="1"/>
</dbReference>
<dbReference type="InterPro" id="IPR000742">
    <property type="entry name" value="EGF"/>
</dbReference>
<dbReference type="Gene3D" id="2.60.40.3210">
    <property type="entry name" value="Zona pellucida, ZP-N domain"/>
    <property type="match status" value="1"/>
</dbReference>
<dbReference type="PROSITE" id="PS50026">
    <property type="entry name" value="EGF_3"/>
    <property type="match status" value="1"/>
</dbReference>
<reference evidence="8" key="2">
    <citation type="submission" date="2025-09" db="UniProtKB">
        <authorList>
            <consortium name="Ensembl"/>
        </authorList>
    </citation>
    <scope>IDENTIFICATION</scope>
</reference>
<dbReference type="GO" id="GO:0005509">
    <property type="term" value="F:calcium ion binding"/>
    <property type="evidence" value="ECO:0007669"/>
    <property type="project" value="InterPro"/>
</dbReference>
<dbReference type="AlphaFoldDB" id="S4RG17"/>
<dbReference type="Pfam" id="PF23344">
    <property type="entry name" value="ZP-N"/>
    <property type="match status" value="1"/>
</dbReference>
<dbReference type="PANTHER" id="PTHR14002">
    <property type="entry name" value="ENDOGLIN/TGF-BETA RECEPTOR TYPE III"/>
    <property type="match status" value="1"/>
</dbReference>
<dbReference type="SMART" id="SM00181">
    <property type="entry name" value="EGF"/>
    <property type="match status" value="1"/>
</dbReference>
<name>S4RG17_PETMA</name>
<evidence type="ECO:0000256" key="3">
    <source>
        <dbReference type="ARBA" id="ARBA00022737"/>
    </source>
</evidence>
<dbReference type="InterPro" id="IPR018097">
    <property type="entry name" value="EGF_Ca-bd_CS"/>
</dbReference>
<dbReference type="InterPro" id="IPR000152">
    <property type="entry name" value="EGF-type_Asp/Asn_hydroxyl_site"/>
</dbReference>
<dbReference type="Gene3D" id="2.10.25.10">
    <property type="entry name" value="Laminin"/>
    <property type="match status" value="1"/>
</dbReference>
<dbReference type="PANTHER" id="PTHR14002:SF43">
    <property type="entry name" value="DELTA-LIKE PROTEIN"/>
    <property type="match status" value="1"/>
</dbReference>
<dbReference type="Ensembl" id="ENSPMAT00000004166.1">
    <property type="protein sequence ID" value="ENSPMAP00000004149.1"/>
    <property type="gene ID" value="ENSPMAG00000003807.1"/>
</dbReference>
<feature type="domain" description="EGF-like" evidence="6">
    <location>
        <begin position="1"/>
        <end position="40"/>
    </location>
</feature>
<evidence type="ECO:0000256" key="1">
    <source>
        <dbReference type="ARBA" id="ARBA00022536"/>
    </source>
</evidence>
<dbReference type="Pfam" id="PF07645">
    <property type="entry name" value="EGF_CA"/>
    <property type="match status" value="1"/>
</dbReference>
<dbReference type="InterPro" id="IPR001881">
    <property type="entry name" value="EGF-like_Ca-bd_dom"/>
</dbReference>
<dbReference type="InterPro" id="IPR049883">
    <property type="entry name" value="NOTCH1_EGF-like"/>
</dbReference>
<evidence type="ECO:0000259" key="6">
    <source>
        <dbReference type="PROSITE" id="PS50026"/>
    </source>
</evidence>
<dbReference type="Gene3D" id="2.60.40.4100">
    <property type="entry name" value="Zona pellucida, ZP-C domain"/>
    <property type="match status" value="1"/>
</dbReference>
<feature type="domain" description="ZP" evidence="7">
    <location>
        <begin position="98"/>
        <end position="334"/>
    </location>
</feature>
<evidence type="ECO:0000256" key="2">
    <source>
        <dbReference type="ARBA" id="ARBA00022729"/>
    </source>
</evidence>
<dbReference type="GeneTree" id="ENSGT00940000159975"/>
<comment type="caution">
    <text evidence="5">Lacks conserved residue(s) required for the propagation of feature annotation.</text>
</comment>
<dbReference type="InterPro" id="IPR042235">
    <property type="entry name" value="ZP-C_dom"/>
</dbReference>
<organism evidence="8">
    <name type="scientific">Petromyzon marinus</name>
    <name type="common">Sea lamprey</name>
    <dbReference type="NCBI Taxonomy" id="7757"/>
    <lineage>
        <taxon>Eukaryota</taxon>
        <taxon>Metazoa</taxon>
        <taxon>Chordata</taxon>
        <taxon>Craniata</taxon>
        <taxon>Vertebrata</taxon>
        <taxon>Cyclostomata</taxon>
        <taxon>Hyperoartia</taxon>
        <taxon>Petromyzontiformes</taxon>
        <taxon>Petromyzontidae</taxon>
        <taxon>Petromyzon</taxon>
    </lineage>
</organism>
<evidence type="ECO:0000259" key="7">
    <source>
        <dbReference type="PROSITE" id="PS51034"/>
    </source>
</evidence>
<dbReference type="SMART" id="SM00241">
    <property type="entry name" value="ZP"/>
    <property type="match status" value="1"/>
</dbReference>
<dbReference type="CDD" id="cd00054">
    <property type="entry name" value="EGF_CA"/>
    <property type="match status" value="1"/>
</dbReference>
<dbReference type="SMART" id="SM00179">
    <property type="entry name" value="EGF_CA"/>
    <property type="match status" value="1"/>
</dbReference>
<dbReference type="PROSITE" id="PS01187">
    <property type="entry name" value="EGF_CA"/>
    <property type="match status" value="1"/>
</dbReference>
<proteinExistence type="predicted"/>